<dbReference type="PROSITE" id="PS50977">
    <property type="entry name" value="HTH_TETR_2"/>
    <property type="match status" value="1"/>
</dbReference>
<dbReference type="PANTHER" id="PTHR47506:SF1">
    <property type="entry name" value="HTH-TYPE TRANSCRIPTIONAL REGULATOR YJDC"/>
    <property type="match status" value="1"/>
</dbReference>
<evidence type="ECO:0000256" key="3">
    <source>
        <dbReference type="ARBA" id="ARBA00023163"/>
    </source>
</evidence>
<dbReference type="Proteomes" id="UP000219612">
    <property type="component" value="Unassembled WGS sequence"/>
</dbReference>
<name>A0A285K8B5_9ACTN</name>
<keyword evidence="1" id="KW-0805">Transcription regulation</keyword>
<reference evidence="6 7" key="1">
    <citation type="submission" date="2017-09" db="EMBL/GenBank/DDBJ databases">
        <authorList>
            <person name="Ehlers B."/>
            <person name="Leendertz F.H."/>
        </authorList>
    </citation>
    <scope>NUCLEOTIDE SEQUENCE [LARGE SCALE GENOMIC DNA]</scope>
    <source>
        <strain evidence="6 7">CGMCC 4.6857</strain>
    </source>
</reference>
<evidence type="ECO:0000259" key="5">
    <source>
        <dbReference type="PROSITE" id="PS50977"/>
    </source>
</evidence>
<protein>
    <submittedName>
        <fullName evidence="6">TetR/AcrR family transcriptional regulator, transcriptional repressor for nem operon</fullName>
    </submittedName>
</protein>
<dbReference type="InterPro" id="IPR001647">
    <property type="entry name" value="HTH_TetR"/>
</dbReference>
<evidence type="ECO:0000313" key="7">
    <source>
        <dbReference type="Proteomes" id="UP000219612"/>
    </source>
</evidence>
<dbReference type="PANTHER" id="PTHR47506">
    <property type="entry name" value="TRANSCRIPTIONAL REGULATORY PROTEIN"/>
    <property type="match status" value="1"/>
</dbReference>
<dbReference type="GO" id="GO:0003677">
    <property type="term" value="F:DNA binding"/>
    <property type="evidence" value="ECO:0007669"/>
    <property type="project" value="UniProtKB-UniRule"/>
</dbReference>
<organism evidence="6 7">
    <name type="scientific">Paractinoplanes atraurantiacus</name>
    <dbReference type="NCBI Taxonomy" id="1036182"/>
    <lineage>
        <taxon>Bacteria</taxon>
        <taxon>Bacillati</taxon>
        <taxon>Actinomycetota</taxon>
        <taxon>Actinomycetes</taxon>
        <taxon>Micromonosporales</taxon>
        <taxon>Micromonosporaceae</taxon>
        <taxon>Paractinoplanes</taxon>
    </lineage>
</organism>
<feature type="DNA-binding region" description="H-T-H motif" evidence="4">
    <location>
        <begin position="17"/>
        <end position="36"/>
    </location>
</feature>
<evidence type="ECO:0000313" key="6">
    <source>
        <dbReference type="EMBL" id="SNY67726.1"/>
    </source>
</evidence>
<keyword evidence="3" id="KW-0804">Transcription</keyword>
<dbReference type="EMBL" id="OBDY01000032">
    <property type="protein sequence ID" value="SNY67726.1"/>
    <property type="molecule type" value="Genomic_DNA"/>
</dbReference>
<feature type="domain" description="HTH tetR-type" evidence="5">
    <location>
        <begin position="1"/>
        <end position="54"/>
    </location>
</feature>
<sequence length="117" mass="12450">MVAAAALFAGRSYDGTSVDDLVGQTGVHRGSLYKTFGSKRGLYLAALRHYVDRELGEQGDLRFLLLAAAERAPVDSEVAAEVTRGIRLLDQGGGEQATTMALGLRIRELAEGKDGGR</sequence>
<dbReference type="SUPFAM" id="SSF46689">
    <property type="entry name" value="Homeodomain-like"/>
    <property type="match status" value="1"/>
</dbReference>
<accession>A0A285K8B5</accession>
<proteinExistence type="predicted"/>
<dbReference type="InterPro" id="IPR009057">
    <property type="entry name" value="Homeodomain-like_sf"/>
</dbReference>
<evidence type="ECO:0000256" key="1">
    <source>
        <dbReference type="ARBA" id="ARBA00023015"/>
    </source>
</evidence>
<evidence type="ECO:0000256" key="4">
    <source>
        <dbReference type="PROSITE-ProRule" id="PRU00335"/>
    </source>
</evidence>
<keyword evidence="2 4" id="KW-0238">DNA-binding</keyword>
<evidence type="ECO:0000256" key="2">
    <source>
        <dbReference type="ARBA" id="ARBA00023125"/>
    </source>
</evidence>
<gene>
    <name evidence="6" type="ORF">SAMN05421748_13215</name>
</gene>
<keyword evidence="7" id="KW-1185">Reference proteome</keyword>
<dbReference type="Gene3D" id="1.10.10.60">
    <property type="entry name" value="Homeodomain-like"/>
    <property type="match status" value="1"/>
</dbReference>
<dbReference type="AlphaFoldDB" id="A0A285K8B5"/>
<dbReference type="Pfam" id="PF00440">
    <property type="entry name" value="TetR_N"/>
    <property type="match status" value="1"/>
</dbReference>